<dbReference type="Gene3D" id="3.10.620.30">
    <property type="match status" value="1"/>
</dbReference>
<dbReference type="InterPro" id="IPR002931">
    <property type="entry name" value="Transglutaminase-like"/>
</dbReference>
<dbReference type="Gene3D" id="2.60.40.2250">
    <property type="match status" value="1"/>
</dbReference>
<organism evidence="2 3">
    <name type="scientific">Sphingobium algorifonticola</name>
    <dbReference type="NCBI Taxonomy" id="2008318"/>
    <lineage>
        <taxon>Bacteria</taxon>
        <taxon>Pseudomonadati</taxon>
        <taxon>Pseudomonadota</taxon>
        <taxon>Alphaproteobacteria</taxon>
        <taxon>Sphingomonadales</taxon>
        <taxon>Sphingomonadaceae</taxon>
        <taxon>Sphingobium</taxon>
    </lineage>
</organism>
<dbReference type="RefSeq" id="WP_127691752.1">
    <property type="nucleotide sequence ID" value="NZ_RZUL01000006.1"/>
</dbReference>
<dbReference type="EMBL" id="RZUL01000006">
    <property type="protein sequence ID" value="RVT39689.1"/>
    <property type="molecule type" value="Genomic_DNA"/>
</dbReference>
<reference evidence="2 3" key="1">
    <citation type="submission" date="2019-01" db="EMBL/GenBank/DDBJ databases">
        <authorList>
            <person name="Chen W.-M."/>
        </authorList>
    </citation>
    <scope>NUCLEOTIDE SEQUENCE [LARGE SCALE GENOMIC DNA]</scope>
    <source>
        <strain evidence="2 3">TLA-22</strain>
    </source>
</reference>
<accession>A0A437J511</accession>
<dbReference type="SUPFAM" id="SSF54001">
    <property type="entry name" value="Cysteine proteinases"/>
    <property type="match status" value="1"/>
</dbReference>
<feature type="domain" description="Transglutaminase-like" evidence="1">
    <location>
        <begin position="161"/>
        <end position="227"/>
    </location>
</feature>
<dbReference type="Proteomes" id="UP000282977">
    <property type="component" value="Unassembled WGS sequence"/>
</dbReference>
<dbReference type="OrthoDB" id="5438043at2"/>
<comment type="caution">
    <text evidence="2">The sequence shown here is derived from an EMBL/GenBank/DDBJ whole genome shotgun (WGS) entry which is preliminary data.</text>
</comment>
<name>A0A437J511_9SPHN</name>
<evidence type="ECO:0000313" key="3">
    <source>
        <dbReference type="Proteomes" id="UP000282977"/>
    </source>
</evidence>
<protein>
    <submittedName>
        <fullName evidence="2">Transglutaminase family protein</fullName>
    </submittedName>
</protein>
<dbReference type="AlphaFoldDB" id="A0A437J511"/>
<dbReference type="PANTHER" id="PTHR33490">
    <property type="entry name" value="BLR5614 PROTEIN-RELATED"/>
    <property type="match status" value="1"/>
</dbReference>
<sequence length="280" mass="31044">MLIRAGFDLTYRAYAPTPMVSLLSIRPERRADLCTPHVLSNDRAVPMEDYLDIFGNTCTRLRMPAGVTTLSCDFVVEDCGEPDAYDPSAIQQDVADLPPDVLQYLASSRYCETDLLSNEAWRLFGHVPAGWQRVQAIVDFVHGHLTYGYPFARATRTAAEAYNEKVGVCRDFAHLAVTLCRAMNIPARYCSGYLGDIGIDPVPIPMDFHAWFEAFLGGKWHSFDARHRVPRIGRILMACGRDAADTALTTAFGSVDLIGFKVHTDEVDSIYQSAPLTMAA</sequence>
<gene>
    <name evidence="2" type="ORF">ENE74_14860</name>
</gene>
<keyword evidence="3" id="KW-1185">Reference proteome</keyword>
<evidence type="ECO:0000313" key="2">
    <source>
        <dbReference type="EMBL" id="RVT39689.1"/>
    </source>
</evidence>
<dbReference type="Pfam" id="PF01841">
    <property type="entry name" value="Transglut_core"/>
    <property type="match status" value="1"/>
</dbReference>
<dbReference type="InterPro" id="IPR038765">
    <property type="entry name" value="Papain-like_cys_pep_sf"/>
</dbReference>
<dbReference type="SMART" id="SM00460">
    <property type="entry name" value="TGc"/>
    <property type="match status" value="1"/>
</dbReference>
<evidence type="ECO:0000259" key="1">
    <source>
        <dbReference type="SMART" id="SM00460"/>
    </source>
</evidence>
<dbReference type="PANTHER" id="PTHR33490:SF12">
    <property type="entry name" value="BLL5557 PROTEIN"/>
    <property type="match status" value="1"/>
</dbReference>
<proteinExistence type="predicted"/>